<dbReference type="KEGG" id="bcom:BAUCODRAFT_217282"/>
<dbReference type="HOGENOM" id="CLU_2049252_0_0_1"/>
<name>M2N4R2_BAUPA</name>
<reference evidence="2 3" key="1">
    <citation type="journal article" date="2012" name="PLoS Pathog.">
        <title>Diverse lifestyles and strategies of plant pathogenesis encoded in the genomes of eighteen Dothideomycetes fungi.</title>
        <authorList>
            <person name="Ohm R.A."/>
            <person name="Feau N."/>
            <person name="Henrissat B."/>
            <person name="Schoch C.L."/>
            <person name="Horwitz B.A."/>
            <person name="Barry K.W."/>
            <person name="Condon B.J."/>
            <person name="Copeland A.C."/>
            <person name="Dhillon B."/>
            <person name="Glaser F."/>
            <person name="Hesse C.N."/>
            <person name="Kosti I."/>
            <person name="LaButti K."/>
            <person name="Lindquist E.A."/>
            <person name="Lucas S."/>
            <person name="Salamov A.A."/>
            <person name="Bradshaw R.E."/>
            <person name="Ciuffetti L."/>
            <person name="Hamelin R.C."/>
            <person name="Kema G.H.J."/>
            <person name="Lawrence C."/>
            <person name="Scott J.A."/>
            <person name="Spatafora J.W."/>
            <person name="Turgeon B.G."/>
            <person name="de Wit P.J.G.M."/>
            <person name="Zhong S."/>
            <person name="Goodwin S.B."/>
            <person name="Grigoriev I.V."/>
        </authorList>
    </citation>
    <scope>NUCLEOTIDE SEQUENCE [LARGE SCALE GENOMIC DNA]</scope>
    <source>
        <strain evidence="2 3">UAMH 10762</strain>
    </source>
</reference>
<sequence length="120" mass="13191">MALSFVLAPFLYYTLTADTFSETSPAIVAIGYADTVLTAMPPPTRENIRADLDSCRNLQNEHVAQYQALAERFSRIPSVVRESHSLSTTHTRTSVYAFESSPQSVHGIVLKAVADMLRSA</sequence>
<feature type="signal peptide" evidence="1">
    <location>
        <begin position="1"/>
        <end position="16"/>
    </location>
</feature>
<protein>
    <submittedName>
        <fullName evidence="2">Uncharacterized protein</fullName>
    </submittedName>
</protein>
<evidence type="ECO:0000313" key="2">
    <source>
        <dbReference type="EMBL" id="EMC93989.1"/>
    </source>
</evidence>
<proteinExistence type="predicted"/>
<dbReference type="Proteomes" id="UP000011761">
    <property type="component" value="Unassembled WGS sequence"/>
</dbReference>
<feature type="chain" id="PRO_5004021530" evidence="1">
    <location>
        <begin position="17"/>
        <end position="120"/>
    </location>
</feature>
<keyword evidence="3" id="KW-1185">Reference proteome</keyword>
<dbReference type="GeneID" id="19109796"/>
<evidence type="ECO:0000313" key="3">
    <source>
        <dbReference type="Proteomes" id="UP000011761"/>
    </source>
</evidence>
<accession>M2N4R2</accession>
<keyword evidence="1" id="KW-0732">Signal</keyword>
<dbReference type="RefSeq" id="XP_007678973.1">
    <property type="nucleotide sequence ID" value="XM_007680783.1"/>
</dbReference>
<dbReference type="AlphaFoldDB" id="M2N4R2"/>
<organism evidence="2 3">
    <name type="scientific">Baudoinia panamericana (strain UAMH 10762)</name>
    <name type="common">Angels' share fungus</name>
    <name type="synonym">Baudoinia compniacensis (strain UAMH 10762)</name>
    <dbReference type="NCBI Taxonomy" id="717646"/>
    <lineage>
        <taxon>Eukaryota</taxon>
        <taxon>Fungi</taxon>
        <taxon>Dikarya</taxon>
        <taxon>Ascomycota</taxon>
        <taxon>Pezizomycotina</taxon>
        <taxon>Dothideomycetes</taxon>
        <taxon>Dothideomycetidae</taxon>
        <taxon>Mycosphaerellales</taxon>
        <taxon>Teratosphaeriaceae</taxon>
        <taxon>Baudoinia</taxon>
    </lineage>
</organism>
<dbReference type="EMBL" id="KB445559">
    <property type="protein sequence ID" value="EMC93989.1"/>
    <property type="molecule type" value="Genomic_DNA"/>
</dbReference>
<evidence type="ECO:0000256" key="1">
    <source>
        <dbReference type="SAM" id="SignalP"/>
    </source>
</evidence>
<gene>
    <name evidence="2" type="ORF">BAUCODRAFT_217282</name>
</gene>